<name>A0A2V1CYL3_9PLEO</name>
<evidence type="ECO:0000313" key="6">
    <source>
        <dbReference type="EMBL" id="PVH90369.1"/>
    </source>
</evidence>
<sequence length="395" mass="43816">MVLADHNCCPMNNISNNTQSPWWKDPGIRQLNFLLLACYLGAMTNGYISSLMSSLITNPRWTRDLEGLSDPILLGFVVAAQPLGCIAAFIPAPWLSERYGRRTFCKNAIQFLLMRLIVGFASTFNTLSSSALVLELAHPRQRAVIGALFNTFCIAQLALIIWCPESPRWLVAVGRKEQAKALLFKYHANGDQNDQLVLLEYSSICASAEADQRSRAAGWYALLSTPGNRRRLMLSIVIGINGGLQIYTWLLAFGAALLAERAGRRRLFLTSVGTMLFFMSIVALCSALYSSTRSLTASYAVIICLFLFFGGYVIGLTPIPILYVNEIWPSRLRAKGTSVFWFSQAVATCFNQYVNPVALQRISWKYYLVYVGVLVVPSDEVVLSGVSTGERNEEA</sequence>
<evidence type="ECO:0000256" key="3">
    <source>
        <dbReference type="ARBA" id="ARBA00022989"/>
    </source>
</evidence>
<gene>
    <name evidence="6" type="ORF">DM02DRAFT_722570</name>
</gene>
<evidence type="ECO:0000256" key="5">
    <source>
        <dbReference type="SAM" id="Phobius"/>
    </source>
</evidence>
<keyword evidence="3 5" id="KW-1133">Transmembrane helix</keyword>
<dbReference type="PANTHER" id="PTHR48022">
    <property type="entry name" value="PLASTIDIC GLUCOSE TRANSPORTER 4"/>
    <property type="match status" value="1"/>
</dbReference>
<feature type="transmembrane region" description="Helical" evidence="5">
    <location>
        <begin position="297"/>
        <end position="324"/>
    </location>
</feature>
<dbReference type="GO" id="GO:0005351">
    <property type="term" value="F:carbohydrate:proton symporter activity"/>
    <property type="evidence" value="ECO:0007669"/>
    <property type="project" value="TreeGrafter"/>
</dbReference>
<dbReference type="Gene3D" id="1.20.1250.20">
    <property type="entry name" value="MFS general substrate transporter like domains"/>
    <property type="match status" value="3"/>
</dbReference>
<feature type="transmembrane region" description="Helical" evidence="5">
    <location>
        <begin position="143"/>
        <end position="162"/>
    </location>
</feature>
<reference evidence="6 7" key="1">
    <citation type="journal article" date="2018" name="Sci. Rep.">
        <title>Comparative genomics provides insights into the lifestyle and reveals functional heterogeneity of dark septate endophytic fungi.</title>
        <authorList>
            <person name="Knapp D.G."/>
            <person name="Nemeth J.B."/>
            <person name="Barry K."/>
            <person name="Hainaut M."/>
            <person name="Henrissat B."/>
            <person name="Johnson J."/>
            <person name="Kuo A."/>
            <person name="Lim J.H.P."/>
            <person name="Lipzen A."/>
            <person name="Nolan M."/>
            <person name="Ohm R.A."/>
            <person name="Tamas L."/>
            <person name="Grigoriev I.V."/>
            <person name="Spatafora J.W."/>
            <person name="Nagy L.G."/>
            <person name="Kovacs G.M."/>
        </authorList>
    </citation>
    <scope>NUCLEOTIDE SEQUENCE [LARGE SCALE GENOMIC DNA]</scope>
    <source>
        <strain evidence="6 7">DSE2036</strain>
    </source>
</reference>
<dbReference type="GO" id="GO:0016020">
    <property type="term" value="C:membrane"/>
    <property type="evidence" value="ECO:0007669"/>
    <property type="project" value="UniProtKB-SubCell"/>
</dbReference>
<feature type="transmembrane region" description="Helical" evidence="5">
    <location>
        <begin position="267"/>
        <end position="291"/>
    </location>
</feature>
<feature type="transmembrane region" description="Helical" evidence="5">
    <location>
        <begin position="31"/>
        <end position="51"/>
    </location>
</feature>
<organism evidence="6 7">
    <name type="scientific">Periconia macrospinosa</name>
    <dbReference type="NCBI Taxonomy" id="97972"/>
    <lineage>
        <taxon>Eukaryota</taxon>
        <taxon>Fungi</taxon>
        <taxon>Dikarya</taxon>
        <taxon>Ascomycota</taxon>
        <taxon>Pezizomycotina</taxon>
        <taxon>Dothideomycetes</taxon>
        <taxon>Pleosporomycetidae</taxon>
        <taxon>Pleosporales</taxon>
        <taxon>Massarineae</taxon>
        <taxon>Periconiaceae</taxon>
        <taxon>Periconia</taxon>
    </lineage>
</organism>
<dbReference type="InterPro" id="IPR005828">
    <property type="entry name" value="MFS_sugar_transport-like"/>
</dbReference>
<dbReference type="Pfam" id="PF00083">
    <property type="entry name" value="Sugar_tr"/>
    <property type="match status" value="2"/>
</dbReference>
<feature type="transmembrane region" description="Helical" evidence="5">
    <location>
        <begin position="112"/>
        <end position="134"/>
    </location>
</feature>
<evidence type="ECO:0000256" key="1">
    <source>
        <dbReference type="ARBA" id="ARBA00004141"/>
    </source>
</evidence>
<dbReference type="SUPFAM" id="SSF103473">
    <property type="entry name" value="MFS general substrate transporter"/>
    <property type="match status" value="1"/>
</dbReference>
<evidence type="ECO:0000256" key="2">
    <source>
        <dbReference type="ARBA" id="ARBA00022692"/>
    </source>
</evidence>
<dbReference type="STRING" id="97972.A0A2V1CYL3"/>
<comment type="subcellular location">
    <subcellularLocation>
        <location evidence="1">Membrane</location>
        <topology evidence="1">Multi-pass membrane protein</topology>
    </subcellularLocation>
</comment>
<dbReference type="OrthoDB" id="6133115at2759"/>
<dbReference type="InterPro" id="IPR036259">
    <property type="entry name" value="MFS_trans_sf"/>
</dbReference>
<dbReference type="InterPro" id="IPR050360">
    <property type="entry name" value="MFS_Sugar_Transporters"/>
</dbReference>
<proteinExistence type="predicted"/>
<dbReference type="PANTHER" id="PTHR48022:SF52">
    <property type="entry name" value="SUGAR TRANSPORTER, PUTATIVE-RELATED"/>
    <property type="match status" value="1"/>
</dbReference>
<feature type="transmembrane region" description="Helical" evidence="5">
    <location>
        <begin position="232"/>
        <end position="255"/>
    </location>
</feature>
<dbReference type="AlphaFoldDB" id="A0A2V1CYL3"/>
<protein>
    <submittedName>
        <fullName evidence="6">MFS general substrate transporter</fullName>
    </submittedName>
</protein>
<evidence type="ECO:0000313" key="7">
    <source>
        <dbReference type="Proteomes" id="UP000244855"/>
    </source>
</evidence>
<keyword evidence="4 5" id="KW-0472">Membrane</keyword>
<accession>A0A2V1CYL3</accession>
<dbReference type="EMBL" id="KZ806378">
    <property type="protein sequence ID" value="PVH90369.1"/>
    <property type="molecule type" value="Genomic_DNA"/>
</dbReference>
<keyword evidence="2 5" id="KW-0812">Transmembrane</keyword>
<dbReference type="Proteomes" id="UP000244855">
    <property type="component" value="Unassembled WGS sequence"/>
</dbReference>
<evidence type="ECO:0000256" key="4">
    <source>
        <dbReference type="ARBA" id="ARBA00023136"/>
    </source>
</evidence>
<keyword evidence="7" id="KW-1185">Reference proteome</keyword>
<feature type="transmembrane region" description="Helical" evidence="5">
    <location>
        <begin position="72"/>
        <end position="92"/>
    </location>
</feature>